<reference evidence="2" key="1">
    <citation type="submission" date="2020-04" db="EMBL/GenBank/DDBJ databases">
        <authorList>
            <person name="Chiriac C."/>
            <person name="Salcher M."/>
            <person name="Ghai R."/>
            <person name="Kavagutti S V."/>
        </authorList>
    </citation>
    <scope>NUCLEOTIDE SEQUENCE</scope>
</reference>
<sequence>MIEFLKQLMLTKANRPSPTVEEVEVQVWAFVVKSITIMVLGIAFGVLYLIGFEKQDPELAPIDGVFLEILKAIAFMGVGTMGGISGRKASTAIAKAIVGEDDATK</sequence>
<evidence type="ECO:0000313" key="2">
    <source>
        <dbReference type="EMBL" id="CAB4147140.1"/>
    </source>
</evidence>
<evidence type="ECO:0000256" key="1">
    <source>
        <dbReference type="SAM" id="Phobius"/>
    </source>
</evidence>
<organism evidence="2">
    <name type="scientific">uncultured Caudovirales phage</name>
    <dbReference type="NCBI Taxonomy" id="2100421"/>
    <lineage>
        <taxon>Viruses</taxon>
        <taxon>Duplodnaviria</taxon>
        <taxon>Heunggongvirae</taxon>
        <taxon>Uroviricota</taxon>
        <taxon>Caudoviricetes</taxon>
        <taxon>Peduoviridae</taxon>
        <taxon>Maltschvirus</taxon>
        <taxon>Maltschvirus maltsch</taxon>
    </lineage>
</organism>
<dbReference type="EMBL" id="LR796482">
    <property type="protein sequence ID" value="CAB4147140.1"/>
    <property type="molecule type" value="Genomic_DNA"/>
</dbReference>
<keyword evidence="1" id="KW-0472">Membrane</keyword>
<protein>
    <submittedName>
        <fullName evidence="2">Uncharacterized protein</fullName>
    </submittedName>
</protein>
<gene>
    <name evidence="2" type="ORF">UFOVP515_13</name>
</gene>
<accession>A0A6J5MQ16</accession>
<keyword evidence="1" id="KW-1133">Transmembrane helix</keyword>
<keyword evidence="1" id="KW-0812">Transmembrane</keyword>
<name>A0A6J5MQ16_9CAUD</name>
<proteinExistence type="predicted"/>
<feature type="transmembrane region" description="Helical" evidence="1">
    <location>
        <begin position="27"/>
        <end position="50"/>
    </location>
</feature>